<keyword evidence="5" id="KW-0862">Zinc</keyword>
<dbReference type="InterPro" id="IPR001841">
    <property type="entry name" value="Znf_RING"/>
</dbReference>
<dbReference type="GO" id="GO:0061630">
    <property type="term" value="F:ubiquitin protein ligase activity"/>
    <property type="evidence" value="ECO:0007669"/>
    <property type="project" value="UniProtKB-EC"/>
</dbReference>
<keyword evidence="8" id="KW-0472">Membrane</keyword>
<feature type="transmembrane region" description="Helical" evidence="8">
    <location>
        <begin position="20"/>
        <end position="42"/>
    </location>
</feature>
<dbReference type="SMART" id="SM00184">
    <property type="entry name" value="RING"/>
    <property type="match status" value="1"/>
</dbReference>
<comment type="catalytic activity">
    <reaction evidence="1">
        <text>S-ubiquitinyl-[E2 ubiquitin-conjugating enzyme]-L-cysteine + [acceptor protein]-L-lysine = [E2 ubiquitin-conjugating enzyme]-L-cysteine + N(6)-ubiquitinyl-[acceptor protein]-L-lysine.</text>
        <dbReference type="EC" id="2.3.2.27"/>
    </reaction>
</comment>
<evidence type="ECO:0000256" key="7">
    <source>
        <dbReference type="PROSITE-ProRule" id="PRU00175"/>
    </source>
</evidence>
<evidence type="ECO:0000256" key="1">
    <source>
        <dbReference type="ARBA" id="ARBA00000900"/>
    </source>
</evidence>
<dbReference type="PROSITE" id="PS50089">
    <property type="entry name" value="ZF_RING_2"/>
    <property type="match status" value="1"/>
</dbReference>
<sequence>MSSSAAAAAVDDDVERRACYGVAVSCASLVVFCVVAATAGVVKAGAATGFTLLFLGVIGWFLPFGGASTRGWPWQLRRARATAARRRAAGSSCSCSRSAAPADVPPAFKYECPAAEGGKPGAGGGMCCAVCLEDVQCGEAVRRMPACGHVFHKECVDMWLGSHATCPLCRRELLPRACAAENVTVEAAAQSSADVLPPV</sequence>
<name>A0ABC8VDP6_9POAL</name>
<evidence type="ECO:0000256" key="2">
    <source>
        <dbReference type="ARBA" id="ARBA00012483"/>
    </source>
</evidence>
<dbReference type="GO" id="GO:0008270">
    <property type="term" value="F:zinc ion binding"/>
    <property type="evidence" value="ECO:0007669"/>
    <property type="project" value="UniProtKB-KW"/>
</dbReference>
<protein>
    <recommendedName>
        <fullName evidence="2">RING-type E3 ubiquitin transferase</fullName>
        <ecNumber evidence="2">2.3.2.27</ecNumber>
    </recommendedName>
</protein>
<reference evidence="10" key="1">
    <citation type="submission" date="2024-10" db="EMBL/GenBank/DDBJ databases">
        <authorList>
            <person name="Ryan C."/>
        </authorList>
    </citation>
    <scope>NUCLEOTIDE SEQUENCE [LARGE SCALE GENOMIC DNA]</scope>
</reference>
<dbReference type="Proteomes" id="UP001497457">
    <property type="component" value="Chromosome 1b"/>
</dbReference>
<dbReference type="InterPro" id="IPR053238">
    <property type="entry name" value="RING-H2_zinc_finger"/>
</dbReference>
<keyword evidence="4 7" id="KW-0863">Zinc-finger</keyword>
<keyword evidence="8" id="KW-0812">Transmembrane</keyword>
<dbReference type="Gene3D" id="3.30.40.10">
    <property type="entry name" value="Zinc/RING finger domain, C3HC4 (zinc finger)"/>
    <property type="match status" value="1"/>
</dbReference>
<dbReference type="SUPFAM" id="SSF57850">
    <property type="entry name" value="RING/U-box"/>
    <property type="match status" value="1"/>
</dbReference>
<proteinExistence type="inferred from homology"/>
<dbReference type="Pfam" id="PF13639">
    <property type="entry name" value="zf-RING_2"/>
    <property type="match status" value="1"/>
</dbReference>
<evidence type="ECO:0000313" key="11">
    <source>
        <dbReference type="Proteomes" id="UP001497457"/>
    </source>
</evidence>
<evidence type="ECO:0000256" key="8">
    <source>
        <dbReference type="SAM" id="Phobius"/>
    </source>
</evidence>
<dbReference type="InterPro" id="IPR013083">
    <property type="entry name" value="Znf_RING/FYVE/PHD"/>
</dbReference>
<evidence type="ECO:0000256" key="3">
    <source>
        <dbReference type="ARBA" id="ARBA00022723"/>
    </source>
</evidence>
<evidence type="ECO:0000313" key="10">
    <source>
        <dbReference type="EMBL" id="CAL4888841.1"/>
    </source>
</evidence>
<evidence type="ECO:0000259" key="9">
    <source>
        <dbReference type="PROSITE" id="PS50089"/>
    </source>
</evidence>
<keyword evidence="3" id="KW-0479">Metal-binding</keyword>
<dbReference type="PANTHER" id="PTHR14155:SF529">
    <property type="entry name" value="OS06G0534900 PROTEIN"/>
    <property type="match status" value="1"/>
</dbReference>
<feature type="transmembrane region" description="Helical" evidence="8">
    <location>
        <begin position="48"/>
        <end position="68"/>
    </location>
</feature>
<keyword evidence="11" id="KW-1185">Reference proteome</keyword>
<evidence type="ECO:0000256" key="4">
    <source>
        <dbReference type="ARBA" id="ARBA00022771"/>
    </source>
</evidence>
<feature type="domain" description="RING-type" evidence="9">
    <location>
        <begin position="128"/>
        <end position="170"/>
    </location>
</feature>
<comment type="similarity">
    <text evidence="6">Belongs to the RING-type zinc finger family. ATL subfamily.</text>
</comment>
<dbReference type="EC" id="2.3.2.27" evidence="2"/>
<accession>A0ABC8VDP6</accession>
<organism evidence="10 11">
    <name type="scientific">Urochloa decumbens</name>
    <dbReference type="NCBI Taxonomy" id="240449"/>
    <lineage>
        <taxon>Eukaryota</taxon>
        <taxon>Viridiplantae</taxon>
        <taxon>Streptophyta</taxon>
        <taxon>Embryophyta</taxon>
        <taxon>Tracheophyta</taxon>
        <taxon>Spermatophyta</taxon>
        <taxon>Magnoliopsida</taxon>
        <taxon>Liliopsida</taxon>
        <taxon>Poales</taxon>
        <taxon>Poaceae</taxon>
        <taxon>PACMAD clade</taxon>
        <taxon>Panicoideae</taxon>
        <taxon>Panicodae</taxon>
        <taxon>Paniceae</taxon>
        <taxon>Melinidinae</taxon>
        <taxon>Urochloa</taxon>
    </lineage>
</organism>
<evidence type="ECO:0000256" key="5">
    <source>
        <dbReference type="ARBA" id="ARBA00022833"/>
    </source>
</evidence>
<dbReference type="AlphaFoldDB" id="A0ABC8VDP6"/>
<gene>
    <name evidence="10" type="ORF">URODEC1_LOCUS2411</name>
</gene>
<evidence type="ECO:0000256" key="6">
    <source>
        <dbReference type="ARBA" id="ARBA00024209"/>
    </source>
</evidence>
<dbReference type="EMBL" id="OZ075111">
    <property type="protein sequence ID" value="CAL4888841.1"/>
    <property type="molecule type" value="Genomic_DNA"/>
</dbReference>
<keyword evidence="8" id="KW-1133">Transmembrane helix</keyword>
<dbReference type="PANTHER" id="PTHR14155">
    <property type="entry name" value="RING FINGER DOMAIN-CONTAINING"/>
    <property type="match status" value="1"/>
</dbReference>
<dbReference type="CDD" id="cd16461">
    <property type="entry name" value="RING-H2_EL5-like"/>
    <property type="match status" value="1"/>
</dbReference>